<proteinExistence type="predicted"/>
<accession>A0A4Z2J784</accession>
<name>A0A4Z2J784_9TELE</name>
<dbReference type="Proteomes" id="UP000314294">
    <property type="component" value="Unassembled WGS sequence"/>
</dbReference>
<sequence length="100" mass="10754">MKRRHSVGVGGFGLQHGRTHVAAEQELDHLKLDLLTPTRPNSQARSNGVLPAESEMHGLDWCCSNISDSSQDPLVLMPAMSRIAALNREAPPGLAGVMES</sequence>
<evidence type="ECO:0000313" key="2">
    <source>
        <dbReference type="Proteomes" id="UP000314294"/>
    </source>
</evidence>
<organism evidence="1 2">
    <name type="scientific">Liparis tanakae</name>
    <name type="common">Tanaka's snailfish</name>
    <dbReference type="NCBI Taxonomy" id="230148"/>
    <lineage>
        <taxon>Eukaryota</taxon>
        <taxon>Metazoa</taxon>
        <taxon>Chordata</taxon>
        <taxon>Craniata</taxon>
        <taxon>Vertebrata</taxon>
        <taxon>Euteleostomi</taxon>
        <taxon>Actinopterygii</taxon>
        <taxon>Neopterygii</taxon>
        <taxon>Teleostei</taxon>
        <taxon>Neoteleostei</taxon>
        <taxon>Acanthomorphata</taxon>
        <taxon>Eupercaria</taxon>
        <taxon>Perciformes</taxon>
        <taxon>Cottioidei</taxon>
        <taxon>Cottales</taxon>
        <taxon>Liparidae</taxon>
        <taxon>Liparis</taxon>
    </lineage>
</organism>
<protein>
    <submittedName>
        <fullName evidence="1">Uncharacterized protein</fullName>
    </submittedName>
</protein>
<keyword evidence="2" id="KW-1185">Reference proteome</keyword>
<reference evidence="1 2" key="1">
    <citation type="submission" date="2019-03" db="EMBL/GenBank/DDBJ databases">
        <title>First draft genome of Liparis tanakae, snailfish: a comprehensive survey of snailfish specific genes.</title>
        <authorList>
            <person name="Kim W."/>
            <person name="Song I."/>
            <person name="Jeong J.-H."/>
            <person name="Kim D."/>
            <person name="Kim S."/>
            <person name="Ryu S."/>
            <person name="Song J.Y."/>
            <person name="Lee S.K."/>
        </authorList>
    </citation>
    <scope>NUCLEOTIDE SEQUENCE [LARGE SCALE GENOMIC DNA]</scope>
    <source>
        <tissue evidence="1">Muscle</tissue>
    </source>
</reference>
<dbReference type="EMBL" id="SRLO01000018">
    <property type="protein sequence ID" value="TNN86056.1"/>
    <property type="molecule type" value="Genomic_DNA"/>
</dbReference>
<evidence type="ECO:0000313" key="1">
    <source>
        <dbReference type="EMBL" id="TNN86056.1"/>
    </source>
</evidence>
<dbReference type="AlphaFoldDB" id="A0A4Z2J784"/>
<gene>
    <name evidence="1" type="ORF">EYF80_003900</name>
</gene>
<comment type="caution">
    <text evidence="1">The sequence shown here is derived from an EMBL/GenBank/DDBJ whole genome shotgun (WGS) entry which is preliminary data.</text>
</comment>